<feature type="compositionally biased region" description="Polar residues" evidence="1">
    <location>
        <begin position="118"/>
        <end position="128"/>
    </location>
</feature>
<gene>
    <name evidence="2" type="ORF">PIB30_013192</name>
</gene>
<sequence>MGRKKCVPRRGGYSSNPRPSLKIPTINIFINSHPKQTSPSPSKPMACTKTTNRRHAHEYIPCPSSSRGKRPLIKEEEEDVHPSPPSRASPSRPRQVKKPAKKSAGSERRSVEEEDVSNHGSGPSSSTNSKVTLLLHVAFLVTQMHELSKGLKATTSKRLLKGFWFRRGT</sequence>
<organism evidence="2 3">
    <name type="scientific">Stylosanthes scabra</name>
    <dbReference type="NCBI Taxonomy" id="79078"/>
    <lineage>
        <taxon>Eukaryota</taxon>
        <taxon>Viridiplantae</taxon>
        <taxon>Streptophyta</taxon>
        <taxon>Embryophyta</taxon>
        <taxon>Tracheophyta</taxon>
        <taxon>Spermatophyta</taxon>
        <taxon>Magnoliopsida</taxon>
        <taxon>eudicotyledons</taxon>
        <taxon>Gunneridae</taxon>
        <taxon>Pentapetalae</taxon>
        <taxon>rosids</taxon>
        <taxon>fabids</taxon>
        <taxon>Fabales</taxon>
        <taxon>Fabaceae</taxon>
        <taxon>Papilionoideae</taxon>
        <taxon>50 kb inversion clade</taxon>
        <taxon>dalbergioids sensu lato</taxon>
        <taxon>Dalbergieae</taxon>
        <taxon>Pterocarpus clade</taxon>
        <taxon>Stylosanthes</taxon>
    </lineage>
</organism>
<accession>A0ABU6Z6W2</accession>
<feature type="region of interest" description="Disordered" evidence="1">
    <location>
        <begin position="1"/>
        <end position="128"/>
    </location>
</feature>
<name>A0ABU6Z6W2_9FABA</name>
<feature type="compositionally biased region" description="Polar residues" evidence="1">
    <location>
        <begin position="28"/>
        <end position="40"/>
    </location>
</feature>
<dbReference type="Proteomes" id="UP001341840">
    <property type="component" value="Unassembled WGS sequence"/>
</dbReference>
<evidence type="ECO:0000256" key="1">
    <source>
        <dbReference type="SAM" id="MobiDB-lite"/>
    </source>
</evidence>
<comment type="caution">
    <text evidence="2">The sequence shown here is derived from an EMBL/GenBank/DDBJ whole genome shotgun (WGS) entry which is preliminary data.</text>
</comment>
<evidence type="ECO:0000313" key="3">
    <source>
        <dbReference type="Proteomes" id="UP001341840"/>
    </source>
</evidence>
<evidence type="ECO:0000313" key="2">
    <source>
        <dbReference type="EMBL" id="MED6216978.1"/>
    </source>
</evidence>
<dbReference type="EMBL" id="JASCZI010271894">
    <property type="protein sequence ID" value="MED6216978.1"/>
    <property type="molecule type" value="Genomic_DNA"/>
</dbReference>
<proteinExistence type="predicted"/>
<protein>
    <submittedName>
        <fullName evidence="2">Uncharacterized protein</fullName>
    </submittedName>
</protein>
<reference evidence="2 3" key="1">
    <citation type="journal article" date="2023" name="Plants (Basel)">
        <title>Bridging the Gap: Combining Genomics and Transcriptomics Approaches to Understand Stylosanthes scabra, an Orphan Legume from the Brazilian Caatinga.</title>
        <authorList>
            <person name="Ferreira-Neto J.R.C."/>
            <person name="da Silva M.D."/>
            <person name="Binneck E."/>
            <person name="de Melo N.F."/>
            <person name="da Silva R.H."/>
            <person name="de Melo A.L.T.M."/>
            <person name="Pandolfi V."/>
            <person name="Bustamante F.O."/>
            <person name="Brasileiro-Vidal A.C."/>
            <person name="Benko-Iseppon A.M."/>
        </authorList>
    </citation>
    <scope>NUCLEOTIDE SEQUENCE [LARGE SCALE GENOMIC DNA]</scope>
    <source>
        <tissue evidence="2">Leaves</tissue>
    </source>
</reference>
<keyword evidence="3" id="KW-1185">Reference proteome</keyword>